<proteinExistence type="inferred from homology"/>
<dbReference type="SUPFAM" id="SSF51735">
    <property type="entry name" value="NAD(P)-binding Rossmann-fold domains"/>
    <property type="match status" value="1"/>
</dbReference>
<keyword evidence="8" id="KW-1185">Reference proteome</keyword>
<dbReference type="InterPro" id="IPR036291">
    <property type="entry name" value="NAD(P)-bd_dom_sf"/>
</dbReference>
<dbReference type="Gene3D" id="3.40.50.720">
    <property type="entry name" value="NAD(P)-binding Rossmann-like Domain"/>
    <property type="match status" value="2"/>
</dbReference>
<name>A0A1S1QIV5_9ACTN</name>
<evidence type="ECO:0000259" key="6">
    <source>
        <dbReference type="Pfam" id="PF02826"/>
    </source>
</evidence>
<evidence type="ECO:0000256" key="4">
    <source>
        <dbReference type="RuleBase" id="RU003719"/>
    </source>
</evidence>
<dbReference type="Pfam" id="PF00389">
    <property type="entry name" value="2-Hacid_dh"/>
    <property type="match status" value="1"/>
</dbReference>
<keyword evidence="3" id="KW-0520">NAD</keyword>
<reference evidence="8" key="1">
    <citation type="submission" date="2016-07" db="EMBL/GenBank/DDBJ databases">
        <title>Sequence Frankia sp. strain CcI1.17.</title>
        <authorList>
            <person name="Ghodhbane-Gtari F."/>
            <person name="Swanson E."/>
            <person name="Gueddou A."/>
            <person name="Morris K."/>
            <person name="Hezbri K."/>
            <person name="Ktari A."/>
            <person name="Nouioui I."/>
            <person name="Abebe-Akele F."/>
            <person name="Simpson S."/>
            <person name="Thomas K."/>
            <person name="Gtari M."/>
            <person name="Tisa L.S."/>
            <person name="Hurst S."/>
        </authorList>
    </citation>
    <scope>NUCLEOTIDE SEQUENCE [LARGE SCALE GENOMIC DNA]</scope>
    <source>
        <strain evidence="8">Cc1.17</strain>
    </source>
</reference>
<evidence type="ECO:0000313" key="8">
    <source>
        <dbReference type="Proteomes" id="UP000179627"/>
    </source>
</evidence>
<dbReference type="GO" id="GO:0051287">
    <property type="term" value="F:NAD binding"/>
    <property type="evidence" value="ECO:0007669"/>
    <property type="project" value="InterPro"/>
</dbReference>
<dbReference type="EMBL" id="MBLM01000126">
    <property type="protein sequence ID" value="OHV34713.1"/>
    <property type="molecule type" value="Genomic_DNA"/>
</dbReference>
<gene>
    <name evidence="7" type="ORF">CC117_20870</name>
</gene>
<protein>
    <submittedName>
        <fullName evidence="7">Uncharacterized protein</fullName>
    </submittedName>
</protein>
<dbReference type="InterPro" id="IPR006139">
    <property type="entry name" value="D-isomer_2_OHA_DH_cat_dom"/>
</dbReference>
<evidence type="ECO:0000313" key="7">
    <source>
        <dbReference type="EMBL" id="OHV34713.1"/>
    </source>
</evidence>
<evidence type="ECO:0000256" key="2">
    <source>
        <dbReference type="ARBA" id="ARBA00023002"/>
    </source>
</evidence>
<dbReference type="InterPro" id="IPR050857">
    <property type="entry name" value="D-2-hydroxyacid_DH"/>
</dbReference>
<dbReference type="PROSITE" id="PS00670">
    <property type="entry name" value="D_2_HYDROXYACID_DH_2"/>
    <property type="match status" value="1"/>
</dbReference>
<evidence type="ECO:0000256" key="1">
    <source>
        <dbReference type="ARBA" id="ARBA00005854"/>
    </source>
</evidence>
<organism evidence="7 8">
    <name type="scientific">Parafrankia colletiae</name>
    <dbReference type="NCBI Taxonomy" id="573497"/>
    <lineage>
        <taxon>Bacteria</taxon>
        <taxon>Bacillati</taxon>
        <taxon>Actinomycetota</taxon>
        <taxon>Actinomycetes</taxon>
        <taxon>Frankiales</taxon>
        <taxon>Frankiaceae</taxon>
        <taxon>Parafrankia</taxon>
    </lineage>
</organism>
<evidence type="ECO:0000259" key="5">
    <source>
        <dbReference type="Pfam" id="PF00389"/>
    </source>
</evidence>
<comment type="similarity">
    <text evidence="1 4">Belongs to the D-isomer specific 2-hydroxyacid dehydrogenase family.</text>
</comment>
<comment type="caution">
    <text evidence="7">The sequence shown here is derived from an EMBL/GenBank/DDBJ whole genome shotgun (WGS) entry which is preliminary data.</text>
</comment>
<dbReference type="GO" id="GO:0016616">
    <property type="term" value="F:oxidoreductase activity, acting on the CH-OH group of donors, NAD or NADP as acceptor"/>
    <property type="evidence" value="ECO:0007669"/>
    <property type="project" value="InterPro"/>
</dbReference>
<accession>A0A1S1QIV5</accession>
<feature type="domain" description="D-isomer specific 2-hydroxyacid dehydrogenase NAD-binding" evidence="6">
    <location>
        <begin position="108"/>
        <end position="278"/>
    </location>
</feature>
<dbReference type="InterPro" id="IPR006140">
    <property type="entry name" value="D-isomer_DH_NAD-bd"/>
</dbReference>
<dbReference type="PANTHER" id="PTHR42789:SF1">
    <property type="entry name" value="D-ISOMER SPECIFIC 2-HYDROXYACID DEHYDROGENASE FAMILY PROTEIN (AFU_ORTHOLOGUE AFUA_6G10090)"/>
    <property type="match status" value="1"/>
</dbReference>
<sequence length="310" mass="32627">MNIVVLDEVELSETQHDRLAALGSVETYRDNPADAKEAVRRLADADIAVLGWTSLGAAELGALPRLRMISVWATGYDYVDTAFAREHGVLVTNVPSYAGRAVAELTTGFLISLTRQIVTADRSVRSGAFDWHPFRGSELVGKTLGLVGVGDIGGEVAGLAKALGLRVVAHALNPSAERAAALGVEFVPLQTLLATSDIVSLHVPLTDRTRNLIGRNEIALMKPTGYLINTSRAAVVDQVALTDALAARVIAGAALDDSEFPDARLAALPTVILTPHIGFYTDQAISRKGDVCVANIAAYLAGTPANVVNG</sequence>
<evidence type="ECO:0000256" key="3">
    <source>
        <dbReference type="ARBA" id="ARBA00023027"/>
    </source>
</evidence>
<dbReference type="PANTHER" id="PTHR42789">
    <property type="entry name" value="D-ISOMER SPECIFIC 2-HYDROXYACID DEHYDROGENASE FAMILY PROTEIN (AFU_ORTHOLOGUE AFUA_6G10090)"/>
    <property type="match status" value="1"/>
</dbReference>
<dbReference type="Proteomes" id="UP000179627">
    <property type="component" value="Unassembled WGS sequence"/>
</dbReference>
<dbReference type="SUPFAM" id="SSF52283">
    <property type="entry name" value="Formate/glycerate dehydrogenase catalytic domain-like"/>
    <property type="match status" value="1"/>
</dbReference>
<keyword evidence="2 4" id="KW-0560">Oxidoreductase</keyword>
<dbReference type="InterPro" id="IPR029753">
    <property type="entry name" value="D-isomer_DH_CS"/>
</dbReference>
<dbReference type="AlphaFoldDB" id="A0A1S1QIV5"/>
<dbReference type="Pfam" id="PF02826">
    <property type="entry name" value="2-Hacid_dh_C"/>
    <property type="match status" value="1"/>
</dbReference>
<feature type="domain" description="D-isomer specific 2-hydroxyacid dehydrogenase catalytic" evidence="5">
    <location>
        <begin position="4"/>
        <end position="309"/>
    </location>
</feature>